<accession>A0A1H0TRV5</accession>
<evidence type="ECO:0000313" key="3">
    <source>
        <dbReference type="Proteomes" id="UP000198795"/>
    </source>
</evidence>
<proteinExistence type="predicted"/>
<keyword evidence="1" id="KW-0472">Membrane</keyword>
<keyword evidence="3" id="KW-1185">Reference proteome</keyword>
<evidence type="ECO:0000256" key="1">
    <source>
        <dbReference type="SAM" id="Phobius"/>
    </source>
</evidence>
<feature type="transmembrane region" description="Helical" evidence="1">
    <location>
        <begin position="20"/>
        <end position="39"/>
    </location>
</feature>
<dbReference type="Proteomes" id="UP000198795">
    <property type="component" value="Unassembled WGS sequence"/>
</dbReference>
<organism evidence="2 3">
    <name type="scientific">Filomicrobium insigne</name>
    <dbReference type="NCBI Taxonomy" id="418854"/>
    <lineage>
        <taxon>Bacteria</taxon>
        <taxon>Pseudomonadati</taxon>
        <taxon>Pseudomonadota</taxon>
        <taxon>Alphaproteobacteria</taxon>
        <taxon>Hyphomicrobiales</taxon>
        <taxon>Hyphomicrobiaceae</taxon>
        <taxon>Filomicrobium</taxon>
    </lineage>
</organism>
<keyword evidence="1" id="KW-0812">Transmembrane</keyword>
<feature type="transmembrane region" description="Helical" evidence="1">
    <location>
        <begin position="54"/>
        <end position="74"/>
    </location>
</feature>
<dbReference type="EMBL" id="FNJC01000005">
    <property type="protein sequence ID" value="SDP56724.1"/>
    <property type="molecule type" value="Genomic_DNA"/>
</dbReference>
<evidence type="ECO:0000313" key="2">
    <source>
        <dbReference type="EMBL" id="SDP56724.1"/>
    </source>
</evidence>
<name>A0A1H0TRV5_9HYPH</name>
<protein>
    <submittedName>
        <fullName evidence="2">Uncharacterized protein</fullName>
    </submittedName>
</protein>
<sequence length="94" mass="10407">MHPHRHPHQKSHDPKEGMTIVLAITAAFFGGPELFHHTVDFVFAFAQSRYGTDLAGFAVIGWAVIIAAFTYYAARITFDIALVSALLALATRFF</sequence>
<keyword evidence="1" id="KW-1133">Transmembrane helix</keyword>
<comment type="caution">
    <text evidence="2">The sequence shown here is derived from an EMBL/GenBank/DDBJ whole genome shotgun (WGS) entry which is preliminary data.</text>
</comment>
<gene>
    <name evidence="2" type="ORF">SAMN04488061_3344</name>
</gene>
<reference evidence="2 3" key="1">
    <citation type="submission" date="2016-10" db="EMBL/GenBank/DDBJ databases">
        <authorList>
            <person name="Varghese N."/>
            <person name="Submissions S."/>
        </authorList>
    </citation>
    <scope>NUCLEOTIDE SEQUENCE [LARGE SCALE GENOMIC DNA]</scope>
    <source>
        <strain evidence="2 3">CGMCC 1.6497</strain>
    </source>
</reference>
<dbReference type="RefSeq" id="WP_090230411.1">
    <property type="nucleotide sequence ID" value="NZ_FNJC01000005.1"/>
</dbReference>